<sequence>MANRLKIYLSDLISAHQSAFVPGRLITDNAMIAFEIFHHMKRKGDGKNGLMAFKLDMSKAYDCVEWSFLERVMLKLGFCVDWVRRVMECLSSVTYAFKLNGRVEGHIIPSRGLRQGDPLSPYLFLLCAEAFSALLSKAADDGRIHGARVCRSGPRISHLFFADDSILFSRATLQECSVVAEILSTYERASGQKINFDKSEVSFSKHVDTNRRVAIRSLFGVREVEKHEKYLGLPTVIGRSKKVIFSVLKERVWKKLQGWKEKLLSRAGKEVLLKAIIQSIPTYMMSLFAVPDCILNEINAMCSRFWWGARGTERKMHWVSWEKLCLPKSYGGMGFRDLKVFNQALLAKQGWRLLCDTNSLAHLVMKARYFPRTLFTSARRGFDPSYVWRSIWGAKALLLEGLKWRVGDGNSINVWEDSWLPGDSCSVVPTPNIESPADLQVSDLIDRGG</sequence>
<dbReference type="CDD" id="cd01650">
    <property type="entry name" value="RT_nLTR_like"/>
    <property type="match status" value="1"/>
</dbReference>
<evidence type="ECO:0000259" key="1">
    <source>
        <dbReference type="PROSITE" id="PS50878"/>
    </source>
</evidence>
<keyword evidence="3" id="KW-1185">Reference proteome</keyword>
<dbReference type="OMA" id="NEINAMC"/>
<proteinExistence type="predicted"/>
<evidence type="ECO:0000313" key="2">
    <source>
        <dbReference type="EMBL" id="KMS98119.1"/>
    </source>
</evidence>
<feature type="domain" description="Reverse transcriptase" evidence="1">
    <location>
        <begin position="1"/>
        <end position="235"/>
    </location>
</feature>
<dbReference type="EMBL" id="KQ090267">
    <property type="protein sequence ID" value="KMS98119.1"/>
    <property type="molecule type" value="Genomic_DNA"/>
</dbReference>
<name>A0A0J8B9Y6_BETVV</name>
<reference evidence="2 3" key="1">
    <citation type="journal article" date="2014" name="Nature">
        <title>The genome of the recently domesticated crop plant sugar beet (Beta vulgaris).</title>
        <authorList>
            <person name="Dohm J.C."/>
            <person name="Minoche A.E."/>
            <person name="Holtgrawe D."/>
            <person name="Capella-Gutierrez S."/>
            <person name="Zakrzewski F."/>
            <person name="Tafer H."/>
            <person name="Rupp O."/>
            <person name="Sorensen T.R."/>
            <person name="Stracke R."/>
            <person name="Reinhardt R."/>
            <person name="Goesmann A."/>
            <person name="Kraft T."/>
            <person name="Schulz B."/>
            <person name="Stadler P.F."/>
            <person name="Schmidt T."/>
            <person name="Gabaldon T."/>
            <person name="Lehrach H."/>
            <person name="Weisshaar B."/>
            <person name="Himmelbauer H."/>
        </authorList>
    </citation>
    <scope>NUCLEOTIDE SEQUENCE [LARGE SCALE GENOMIC DNA]</scope>
    <source>
        <tissue evidence="2">Taproot</tissue>
    </source>
</reference>
<dbReference type="Pfam" id="PF00078">
    <property type="entry name" value="RVT_1"/>
    <property type="match status" value="1"/>
</dbReference>
<dbReference type="eggNOG" id="KOG1075">
    <property type="taxonomic scope" value="Eukaryota"/>
</dbReference>
<dbReference type="Gramene" id="KMS98119">
    <property type="protein sequence ID" value="KMS98119"/>
    <property type="gene ID" value="BVRB_4g095640"/>
</dbReference>
<dbReference type="PANTHER" id="PTHR33116:SF86">
    <property type="entry name" value="REVERSE TRANSCRIPTASE DOMAIN-CONTAINING PROTEIN"/>
    <property type="match status" value="1"/>
</dbReference>
<gene>
    <name evidence="2" type="ORF">BVRB_4g095640</name>
</gene>
<accession>A0A0J8B9Y6</accession>
<protein>
    <recommendedName>
        <fullName evidence="1">Reverse transcriptase domain-containing protein</fullName>
    </recommendedName>
</protein>
<evidence type="ECO:0000313" key="3">
    <source>
        <dbReference type="Proteomes" id="UP000035740"/>
    </source>
</evidence>
<dbReference type="InterPro" id="IPR043502">
    <property type="entry name" value="DNA/RNA_pol_sf"/>
</dbReference>
<dbReference type="InterPro" id="IPR000477">
    <property type="entry name" value="RT_dom"/>
</dbReference>
<dbReference type="PANTHER" id="PTHR33116">
    <property type="entry name" value="REVERSE TRANSCRIPTASE ZINC-BINDING DOMAIN-CONTAINING PROTEIN-RELATED-RELATED"/>
    <property type="match status" value="1"/>
</dbReference>
<organism evidence="2 3">
    <name type="scientific">Beta vulgaris subsp. vulgaris</name>
    <name type="common">Beet</name>
    <dbReference type="NCBI Taxonomy" id="3555"/>
    <lineage>
        <taxon>Eukaryota</taxon>
        <taxon>Viridiplantae</taxon>
        <taxon>Streptophyta</taxon>
        <taxon>Embryophyta</taxon>
        <taxon>Tracheophyta</taxon>
        <taxon>Spermatophyta</taxon>
        <taxon>Magnoliopsida</taxon>
        <taxon>eudicotyledons</taxon>
        <taxon>Gunneridae</taxon>
        <taxon>Pentapetalae</taxon>
        <taxon>Caryophyllales</taxon>
        <taxon>Chenopodiaceae</taxon>
        <taxon>Betoideae</taxon>
        <taxon>Beta</taxon>
    </lineage>
</organism>
<dbReference type="Proteomes" id="UP000035740">
    <property type="component" value="Unassembled WGS sequence"/>
</dbReference>
<dbReference type="OrthoDB" id="1936608at2759"/>
<dbReference type="AlphaFoldDB" id="A0A0J8B9Y6"/>
<dbReference type="SUPFAM" id="SSF56672">
    <property type="entry name" value="DNA/RNA polymerases"/>
    <property type="match status" value="1"/>
</dbReference>
<dbReference type="PROSITE" id="PS50878">
    <property type="entry name" value="RT_POL"/>
    <property type="match status" value="1"/>
</dbReference>